<organism evidence="9 10">
    <name type="scientific">Senna tora</name>
    <dbReference type="NCBI Taxonomy" id="362788"/>
    <lineage>
        <taxon>Eukaryota</taxon>
        <taxon>Viridiplantae</taxon>
        <taxon>Streptophyta</taxon>
        <taxon>Embryophyta</taxon>
        <taxon>Tracheophyta</taxon>
        <taxon>Spermatophyta</taxon>
        <taxon>Magnoliopsida</taxon>
        <taxon>eudicotyledons</taxon>
        <taxon>Gunneridae</taxon>
        <taxon>Pentapetalae</taxon>
        <taxon>rosids</taxon>
        <taxon>fabids</taxon>
        <taxon>Fabales</taxon>
        <taxon>Fabaceae</taxon>
        <taxon>Caesalpinioideae</taxon>
        <taxon>Cassia clade</taxon>
        <taxon>Senna</taxon>
    </lineage>
</organism>
<dbReference type="GO" id="GO:0005634">
    <property type="term" value="C:nucleus"/>
    <property type="evidence" value="ECO:0007669"/>
    <property type="project" value="UniProtKB-SubCell"/>
</dbReference>
<evidence type="ECO:0000256" key="4">
    <source>
        <dbReference type="ARBA" id="ARBA00023163"/>
    </source>
</evidence>
<feature type="compositionally biased region" description="Basic and acidic residues" evidence="7">
    <location>
        <begin position="309"/>
        <end position="327"/>
    </location>
</feature>
<feature type="region of interest" description="Disordered" evidence="7">
    <location>
        <begin position="304"/>
        <end position="327"/>
    </location>
</feature>
<evidence type="ECO:0000256" key="5">
    <source>
        <dbReference type="ARBA" id="ARBA00023242"/>
    </source>
</evidence>
<dbReference type="SUPFAM" id="SSF55455">
    <property type="entry name" value="SRF-like"/>
    <property type="match status" value="1"/>
</dbReference>
<dbReference type="InterPro" id="IPR002100">
    <property type="entry name" value="TF_MADSbox"/>
</dbReference>
<dbReference type="PANTHER" id="PTHR11945:SF776">
    <property type="entry name" value="AGAMOUS-LIKE 50-RELATED"/>
    <property type="match status" value="1"/>
</dbReference>
<proteinExistence type="predicted"/>
<evidence type="ECO:0000256" key="6">
    <source>
        <dbReference type="SAM" id="Coils"/>
    </source>
</evidence>
<evidence type="ECO:0000256" key="3">
    <source>
        <dbReference type="ARBA" id="ARBA00023125"/>
    </source>
</evidence>
<dbReference type="OrthoDB" id="1898716at2759"/>
<dbReference type="GO" id="GO:0000981">
    <property type="term" value="F:DNA-binding transcription factor activity, RNA polymerase II-specific"/>
    <property type="evidence" value="ECO:0007669"/>
    <property type="project" value="TreeGrafter"/>
</dbReference>
<protein>
    <submittedName>
        <fullName evidence="9">Agamous-like MADS-box protein AGL62</fullName>
    </submittedName>
</protein>
<keyword evidence="6" id="KW-0175">Coiled coil</keyword>
<dbReference type="Gene3D" id="3.40.1810.10">
    <property type="entry name" value="Transcription factor, MADS-box"/>
    <property type="match status" value="1"/>
</dbReference>
<keyword evidence="2" id="KW-0805">Transcription regulation</keyword>
<dbReference type="Pfam" id="PF00319">
    <property type="entry name" value="SRF-TF"/>
    <property type="match status" value="1"/>
</dbReference>
<reference evidence="9" key="1">
    <citation type="submission" date="2020-09" db="EMBL/GenBank/DDBJ databases">
        <title>Genome-Enabled Discovery of Anthraquinone Biosynthesis in Senna tora.</title>
        <authorList>
            <person name="Kang S.-H."/>
            <person name="Pandey R.P."/>
            <person name="Lee C.-M."/>
            <person name="Sim J.-S."/>
            <person name="Jeong J.-T."/>
            <person name="Choi B.-S."/>
            <person name="Jung M."/>
            <person name="Ginzburg D."/>
            <person name="Zhao K."/>
            <person name="Won S.Y."/>
            <person name="Oh T.-J."/>
            <person name="Yu Y."/>
            <person name="Kim N.-H."/>
            <person name="Lee O.R."/>
            <person name="Lee T.-H."/>
            <person name="Bashyal P."/>
            <person name="Kim T.-S."/>
            <person name="Lee W.-H."/>
            <person name="Kawkins C."/>
            <person name="Kim C.-K."/>
            <person name="Kim J.S."/>
            <person name="Ahn B.O."/>
            <person name="Rhee S.Y."/>
            <person name="Sohng J.K."/>
        </authorList>
    </citation>
    <scope>NUCLEOTIDE SEQUENCE</scope>
    <source>
        <tissue evidence="9">Leaf</tissue>
    </source>
</reference>
<keyword evidence="10" id="KW-1185">Reference proteome</keyword>
<evidence type="ECO:0000256" key="7">
    <source>
        <dbReference type="SAM" id="MobiDB-lite"/>
    </source>
</evidence>
<name>A0A834SZV5_9FABA</name>
<evidence type="ECO:0000313" key="9">
    <source>
        <dbReference type="EMBL" id="KAF7811112.1"/>
    </source>
</evidence>
<dbReference type="GO" id="GO:0046983">
    <property type="term" value="F:protein dimerization activity"/>
    <property type="evidence" value="ECO:0007669"/>
    <property type="project" value="InterPro"/>
</dbReference>
<dbReference type="PANTHER" id="PTHR11945">
    <property type="entry name" value="MADS BOX PROTEIN"/>
    <property type="match status" value="1"/>
</dbReference>
<dbReference type="SMART" id="SM00432">
    <property type="entry name" value="MADS"/>
    <property type="match status" value="1"/>
</dbReference>
<comment type="subcellular location">
    <subcellularLocation>
        <location evidence="1">Nucleus</location>
    </subcellularLocation>
</comment>
<dbReference type="Proteomes" id="UP000634136">
    <property type="component" value="Unassembled WGS sequence"/>
</dbReference>
<keyword evidence="5" id="KW-0539">Nucleus</keyword>
<dbReference type="AlphaFoldDB" id="A0A834SZV5"/>
<comment type="caution">
    <text evidence="9">The sequence shown here is derived from an EMBL/GenBank/DDBJ whole genome shotgun (WGS) entry which is preliminary data.</text>
</comment>
<feature type="domain" description="MADS-box" evidence="8">
    <location>
        <begin position="13"/>
        <end position="73"/>
    </location>
</feature>
<evidence type="ECO:0000259" key="8">
    <source>
        <dbReference type="PROSITE" id="PS50066"/>
    </source>
</evidence>
<evidence type="ECO:0000256" key="2">
    <source>
        <dbReference type="ARBA" id="ARBA00023015"/>
    </source>
</evidence>
<gene>
    <name evidence="9" type="ORF">G2W53_032088</name>
</gene>
<dbReference type="InterPro" id="IPR036879">
    <property type="entry name" value="TF_MADSbox_sf"/>
</dbReference>
<feature type="coiled-coil region" evidence="6">
    <location>
        <begin position="100"/>
        <end position="165"/>
    </location>
</feature>
<dbReference type="PRINTS" id="PR00404">
    <property type="entry name" value="MADSDOMAIN"/>
</dbReference>
<dbReference type="PROSITE" id="PS50066">
    <property type="entry name" value="MADS_BOX_2"/>
    <property type="match status" value="1"/>
</dbReference>
<accession>A0A834SZV5</accession>
<sequence>MASPIVAEEKKKKGQQKIKIQRIENEASLGVTFCKRRKGLFSKAAALATLCGAEVAILMASPNGRLYGFGSPSVQAVVERYVSGGPAQPQMSFDALGSLHAELRRVVAEVEVEKERAEELRRSRGELEARCWMATPYDRLTPTQLTQVKARLQDMSMELTRLLDRRVPVAHNLYDNAFPTVDYNFAPNQFCPDGASSSYPPVVLPPAQGIPLPPPPPPMPMMPPMPPVMNENVGFGGGNMVAPPPPYDGYRYSNLGGYGGSSPGPSADAVVERYLHGFHHAPPLQTFAASTSRARSDAVAGGLHAQLQRVEEESRAEKRKASELRRRRKDLEEKCWMAAPIHTMCRPQLMDMKARLLHMSEELTRQISIMGVHNASDNADDAGSSSGAAQLAADQMISPPQMTAPPELDENMAWETNMMMMMSLGDDGCDNLGGPYGRGDGVN</sequence>
<keyword evidence="4" id="KW-0804">Transcription</keyword>
<evidence type="ECO:0000313" key="10">
    <source>
        <dbReference type="Proteomes" id="UP000634136"/>
    </source>
</evidence>
<evidence type="ECO:0000256" key="1">
    <source>
        <dbReference type="ARBA" id="ARBA00004123"/>
    </source>
</evidence>
<keyword evidence="3" id="KW-0238">DNA-binding</keyword>
<dbReference type="EMBL" id="JAAIUW010000010">
    <property type="protein sequence ID" value="KAF7811112.1"/>
    <property type="molecule type" value="Genomic_DNA"/>
</dbReference>
<dbReference type="GO" id="GO:0000978">
    <property type="term" value="F:RNA polymerase II cis-regulatory region sequence-specific DNA binding"/>
    <property type="evidence" value="ECO:0007669"/>
    <property type="project" value="TreeGrafter"/>
</dbReference>